<keyword evidence="12" id="KW-0966">Cell projection</keyword>
<evidence type="ECO:0000256" key="10">
    <source>
        <dbReference type="ARBA" id="ARBA00023180"/>
    </source>
</evidence>
<dbReference type="GO" id="GO:0030672">
    <property type="term" value="C:synaptic vesicle membrane"/>
    <property type="evidence" value="ECO:0007669"/>
    <property type="project" value="TreeGrafter"/>
</dbReference>
<evidence type="ECO:0000256" key="8">
    <source>
        <dbReference type="ARBA" id="ARBA00023018"/>
    </source>
</evidence>
<dbReference type="InterPro" id="IPR001359">
    <property type="entry name" value="Synapsin"/>
</dbReference>
<dbReference type="PANTHER" id="PTHR10841:SF17">
    <property type="entry name" value="SYNAPSIN"/>
    <property type="match status" value="1"/>
</dbReference>
<dbReference type="GO" id="GO:0005794">
    <property type="term" value="C:Golgi apparatus"/>
    <property type="evidence" value="ECO:0007669"/>
    <property type="project" value="UniProtKB-SubCell"/>
</dbReference>
<sequence length="269" mass="29223">ITSSRFPVVIKIGHAHGGLGKVKVDNIQDFQDMASVVAVANTYCTVEPYIDSKYDIHVQKIGANYKAFMRKSISGCWKTNMGSAMLEQISMPERYKTWVDEVSDLFGGLDICALEVVVGKDGREYIIEVNDSALTLLGDSQEEDRRHIADLVSSRMQAICRPRTPPSEEPVPPPVGPRGILGSLTSLTHSETPPQSASDIPSLGSVGRRDSQVSQTSTVSSGAPSTGRLPDPPPRPFQRQGSQSQSVVEDAEDTMKNLRKTFAGIFGDM</sequence>
<keyword evidence="11" id="KW-0009">Actin-binding</keyword>
<comment type="subcellular location">
    <subcellularLocation>
        <location evidence="1">Cytoplasmic vesicle</location>
        <location evidence="1">Secretory vesicle</location>
    </subcellularLocation>
    <subcellularLocation>
        <location evidence="2">Golgi apparatus</location>
    </subcellularLocation>
    <subcellularLocation>
        <location evidence="15">Presynapse</location>
    </subcellularLocation>
</comment>
<evidence type="ECO:0000256" key="6">
    <source>
        <dbReference type="ARBA" id="ARBA00022553"/>
    </source>
</evidence>
<dbReference type="GO" id="GO:0003779">
    <property type="term" value="F:actin binding"/>
    <property type="evidence" value="ECO:0007669"/>
    <property type="project" value="UniProtKB-KW"/>
</dbReference>
<keyword evidence="8" id="KW-0770">Synapse</keyword>
<evidence type="ECO:0000313" key="20">
    <source>
        <dbReference type="EMBL" id="KAJ8920190.1"/>
    </source>
</evidence>
<comment type="similarity">
    <text evidence="3">Belongs to the synapsin family.</text>
</comment>
<evidence type="ECO:0000256" key="2">
    <source>
        <dbReference type="ARBA" id="ARBA00004555"/>
    </source>
</evidence>
<dbReference type="Gene3D" id="3.30.470.20">
    <property type="entry name" value="ATP-grasp fold, B domain"/>
    <property type="match status" value="1"/>
</dbReference>
<keyword evidence="7" id="KW-0677">Repeat</keyword>
<dbReference type="EMBL" id="JANEYG010000015">
    <property type="protein sequence ID" value="KAJ8920190.1"/>
    <property type="molecule type" value="Genomic_DNA"/>
</dbReference>
<dbReference type="GO" id="GO:0007269">
    <property type="term" value="P:neurotransmitter secretion"/>
    <property type="evidence" value="ECO:0007669"/>
    <property type="project" value="InterPro"/>
</dbReference>
<evidence type="ECO:0000313" key="21">
    <source>
        <dbReference type="Proteomes" id="UP001159042"/>
    </source>
</evidence>
<feature type="non-terminal residue" evidence="20">
    <location>
        <position position="1"/>
    </location>
</feature>
<evidence type="ECO:0000256" key="16">
    <source>
        <dbReference type="ARBA" id="ARBA00046960"/>
    </source>
</evidence>
<evidence type="ECO:0000256" key="1">
    <source>
        <dbReference type="ARBA" id="ARBA00004398"/>
    </source>
</evidence>
<dbReference type="InterPro" id="IPR020898">
    <property type="entry name" value="Synapsin_ATP-bd_dom"/>
</dbReference>
<evidence type="ECO:0000259" key="19">
    <source>
        <dbReference type="Pfam" id="PF02750"/>
    </source>
</evidence>
<dbReference type="FunFam" id="3.30.470.20:FF:000011">
    <property type="entry name" value="Synapsin I"/>
    <property type="match status" value="1"/>
</dbReference>
<feature type="compositionally biased region" description="Polar residues" evidence="18">
    <location>
        <begin position="183"/>
        <end position="199"/>
    </location>
</feature>
<evidence type="ECO:0000256" key="13">
    <source>
        <dbReference type="ARBA" id="ARBA00023329"/>
    </source>
</evidence>
<comment type="function">
    <text evidence="17">Neuronal phosphoprotein that coats synaptic vesicles, and binds to the cytoskeleton. Acts as a regulator of synaptic vesicles trafficking, involved in the control of neurotransmitter release at the pre-synaptic terminal. Also involved in the regulation of axon outgrowth and synaptogenesis. The complex formed with NOS1 and CAPON proteins is necessary for specific nitric-oxid functions at a presynaptic level.</text>
</comment>
<dbReference type="Pfam" id="PF02750">
    <property type="entry name" value="Synapsin_C"/>
    <property type="match status" value="1"/>
</dbReference>
<dbReference type="SUPFAM" id="SSF56059">
    <property type="entry name" value="Glutathione synthetase ATP-binding domain-like"/>
    <property type="match status" value="1"/>
</dbReference>
<dbReference type="PANTHER" id="PTHR10841">
    <property type="entry name" value="SYNAPSIN"/>
    <property type="match status" value="1"/>
</dbReference>
<evidence type="ECO:0000256" key="7">
    <source>
        <dbReference type="ARBA" id="ARBA00022737"/>
    </source>
</evidence>
<name>A0AAV8W199_9CUCU</name>
<gene>
    <name evidence="20" type="ORF">NQ315_011851</name>
</gene>
<keyword evidence="9" id="KW-0333">Golgi apparatus</keyword>
<proteinExistence type="inferred from homology"/>
<feature type="compositionally biased region" description="Low complexity" evidence="18">
    <location>
        <begin position="212"/>
        <end position="221"/>
    </location>
</feature>
<comment type="subunit">
    <text evidence="16">Homodimer. Can form oligomers with SYN2. Interacts with CAPON. Forms a ternary complex with NOS1. Isoform Ib interacts with PRNP.</text>
</comment>
<evidence type="ECO:0000256" key="9">
    <source>
        <dbReference type="ARBA" id="ARBA00023034"/>
    </source>
</evidence>
<organism evidence="20 21">
    <name type="scientific">Exocentrus adspersus</name>
    <dbReference type="NCBI Taxonomy" id="1586481"/>
    <lineage>
        <taxon>Eukaryota</taxon>
        <taxon>Metazoa</taxon>
        <taxon>Ecdysozoa</taxon>
        <taxon>Arthropoda</taxon>
        <taxon>Hexapoda</taxon>
        <taxon>Insecta</taxon>
        <taxon>Pterygota</taxon>
        <taxon>Neoptera</taxon>
        <taxon>Endopterygota</taxon>
        <taxon>Coleoptera</taxon>
        <taxon>Polyphaga</taxon>
        <taxon>Cucujiformia</taxon>
        <taxon>Chrysomeloidea</taxon>
        <taxon>Cerambycidae</taxon>
        <taxon>Lamiinae</taxon>
        <taxon>Acanthocinini</taxon>
        <taxon>Exocentrus</taxon>
    </lineage>
</organism>
<evidence type="ECO:0000256" key="4">
    <source>
        <dbReference type="ARBA" id="ARBA00017852"/>
    </source>
</evidence>
<accession>A0AAV8W199</accession>
<evidence type="ECO:0000256" key="14">
    <source>
        <dbReference type="ARBA" id="ARBA00029646"/>
    </source>
</evidence>
<protein>
    <recommendedName>
        <fullName evidence="4">Synapsin-1</fullName>
    </recommendedName>
    <alternativeName>
        <fullName evidence="14">Synapsin I</fullName>
    </alternativeName>
</protein>
<evidence type="ECO:0000256" key="17">
    <source>
        <dbReference type="ARBA" id="ARBA00060129"/>
    </source>
</evidence>
<evidence type="ECO:0000256" key="12">
    <source>
        <dbReference type="ARBA" id="ARBA00023273"/>
    </source>
</evidence>
<keyword evidence="6" id="KW-0597">Phosphoprotein</keyword>
<feature type="region of interest" description="Disordered" evidence="18">
    <location>
        <begin position="161"/>
        <end position="255"/>
    </location>
</feature>
<keyword evidence="5" id="KW-0488">Methylation</keyword>
<dbReference type="PRINTS" id="PR01368">
    <property type="entry name" value="SYNAPSIN"/>
</dbReference>
<feature type="domain" description="Synapsin ATP-binding" evidence="19">
    <location>
        <begin position="2"/>
        <end position="157"/>
    </location>
</feature>
<keyword evidence="13" id="KW-0968">Cytoplasmic vesicle</keyword>
<keyword evidence="21" id="KW-1185">Reference proteome</keyword>
<evidence type="ECO:0000256" key="5">
    <source>
        <dbReference type="ARBA" id="ARBA00022481"/>
    </source>
</evidence>
<evidence type="ECO:0000256" key="18">
    <source>
        <dbReference type="SAM" id="MobiDB-lite"/>
    </source>
</evidence>
<dbReference type="Proteomes" id="UP001159042">
    <property type="component" value="Unassembled WGS sequence"/>
</dbReference>
<evidence type="ECO:0000256" key="15">
    <source>
        <dbReference type="ARBA" id="ARBA00034106"/>
    </source>
</evidence>
<comment type="caution">
    <text evidence="20">The sequence shown here is derived from an EMBL/GenBank/DDBJ whole genome shotgun (WGS) entry which is preliminary data.</text>
</comment>
<evidence type="ECO:0000256" key="11">
    <source>
        <dbReference type="ARBA" id="ARBA00023203"/>
    </source>
</evidence>
<reference evidence="20 21" key="1">
    <citation type="journal article" date="2023" name="Insect Mol. Biol.">
        <title>Genome sequencing provides insights into the evolution of gene families encoding plant cell wall-degrading enzymes in longhorned beetles.</title>
        <authorList>
            <person name="Shin N.R."/>
            <person name="Okamura Y."/>
            <person name="Kirsch R."/>
            <person name="Pauchet Y."/>
        </authorList>
    </citation>
    <scope>NUCLEOTIDE SEQUENCE [LARGE SCALE GENOMIC DNA]</scope>
    <source>
        <strain evidence="20">EAD_L_NR</strain>
    </source>
</reference>
<keyword evidence="10" id="KW-0325">Glycoprotein</keyword>
<evidence type="ECO:0000256" key="3">
    <source>
        <dbReference type="ARBA" id="ARBA00008243"/>
    </source>
</evidence>
<dbReference type="AlphaFoldDB" id="A0AAV8W199"/>
<feature type="compositionally biased region" description="Pro residues" evidence="18">
    <location>
        <begin position="163"/>
        <end position="176"/>
    </location>
</feature>